<organism evidence="3">
    <name type="scientific">Myoviridae sp. ct2Pw37</name>
    <dbReference type="NCBI Taxonomy" id="2825021"/>
    <lineage>
        <taxon>Viruses</taxon>
        <taxon>Duplodnaviria</taxon>
        <taxon>Heunggongvirae</taxon>
        <taxon>Uroviricota</taxon>
        <taxon>Caudoviricetes</taxon>
    </lineage>
</organism>
<dbReference type="GO" id="GO:0003677">
    <property type="term" value="F:DNA binding"/>
    <property type="evidence" value="ECO:0007669"/>
    <property type="project" value="UniProtKB-KW"/>
</dbReference>
<keyword evidence="1" id="KW-0238">DNA-binding</keyword>
<dbReference type="PANTHER" id="PTHR46797">
    <property type="entry name" value="HTH-TYPE TRANSCRIPTIONAL REGULATOR"/>
    <property type="match status" value="1"/>
</dbReference>
<dbReference type="SUPFAM" id="SSF140500">
    <property type="entry name" value="BAS1536-like"/>
    <property type="match status" value="1"/>
</dbReference>
<sequence length="107" mass="12673">MFVFVIKNIRLKKSLTIYQLSKMTNIARTYLVELENNKKFNPSLKTMYKIANALEVKVDDLFYSELDIDDLKEEMYRRIDVYGIDSKEVLEVSQVIDLLINIKMNKD</sequence>
<dbReference type="GO" id="GO:0043937">
    <property type="term" value="P:regulation of sporulation"/>
    <property type="evidence" value="ECO:0007669"/>
    <property type="project" value="InterPro"/>
</dbReference>
<dbReference type="Gene3D" id="4.10.280.10">
    <property type="entry name" value="Helix-loop-helix DNA-binding domain"/>
    <property type="match status" value="1"/>
</dbReference>
<dbReference type="Pfam" id="PF01381">
    <property type="entry name" value="HTH_3"/>
    <property type="match status" value="1"/>
</dbReference>
<reference evidence="3" key="1">
    <citation type="journal article" date="2021" name="Proc. Natl. Acad. Sci. U.S.A.">
        <title>A Catalog of Tens of Thousands of Viruses from Human Metagenomes Reveals Hidden Associations with Chronic Diseases.</title>
        <authorList>
            <person name="Tisza M.J."/>
            <person name="Buck C.B."/>
        </authorList>
    </citation>
    <scope>NUCLEOTIDE SEQUENCE</scope>
    <source>
        <strain evidence="3">Ct2Pw37</strain>
    </source>
</reference>
<dbReference type="InterPro" id="IPR037208">
    <property type="entry name" value="Spo0E-like_sf"/>
</dbReference>
<dbReference type="EMBL" id="BK015374">
    <property type="protein sequence ID" value="DAE03770.1"/>
    <property type="molecule type" value="Genomic_DNA"/>
</dbReference>
<feature type="domain" description="HTH cro/C1-type" evidence="2">
    <location>
        <begin position="6"/>
        <end position="61"/>
    </location>
</feature>
<protein>
    <submittedName>
        <fullName evidence="3">Helix-turn-helix XRE-family like protein</fullName>
    </submittedName>
</protein>
<dbReference type="Pfam" id="PF09388">
    <property type="entry name" value="SpoOE-like"/>
    <property type="match status" value="1"/>
</dbReference>
<dbReference type="Gene3D" id="1.10.260.40">
    <property type="entry name" value="lambda repressor-like DNA-binding domains"/>
    <property type="match status" value="1"/>
</dbReference>
<dbReference type="SUPFAM" id="SSF47413">
    <property type="entry name" value="lambda repressor-like DNA-binding domains"/>
    <property type="match status" value="1"/>
</dbReference>
<proteinExistence type="predicted"/>
<name>A0A8S5P9W3_9CAUD</name>
<dbReference type="PANTHER" id="PTHR46797:SF1">
    <property type="entry name" value="METHYLPHOSPHONATE SYNTHASE"/>
    <property type="match status" value="1"/>
</dbReference>
<dbReference type="GO" id="GO:0003700">
    <property type="term" value="F:DNA-binding transcription factor activity"/>
    <property type="evidence" value="ECO:0007669"/>
    <property type="project" value="TreeGrafter"/>
</dbReference>
<dbReference type="PROSITE" id="PS50943">
    <property type="entry name" value="HTH_CROC1"/>
    <property type="match status" value="1"/>
</dbReference>
<dbReference type="SMART" id="SM00530">
    <property type="entry name" value="HTH_XRE"/>
    <property type="match status" value="1"/>
</dbReference>
<dbReference type="InterPro" id="IPR050807">
    <property type="entry name" value="TransReg_Diox_bact_type"/>
</dbReference>
<dbReference type="InterPro" id="IPR018540">
    <property type="entry name" value="Spo0E-like"/>
</dbReference>
<dbReference type="GO" id="GO:0046983">
    <property type="term" value="F:protein dimerization activity"/>
    <property type="evidence" value="ECO:0007669"/>
    <property type="project" value="InterPro"/>
</dbReference>
<evidence type="ECO:0000259" key="2">
    <source>
        <dbReference type="PROSITE" id="PS50943"/>
    </source>
</evidence>
<dbReference type="InterPro" id="IPR001387">
    <property type="entry name" value="Cro/C1-type_HTH"/>
</dbReference>
<evidence type="ECO:0000256" key="1">
    <source>
        <dbReference type="ARBA" id="ARBA00023125"/>
    </source>
</evidence>
<evidence type="ECO:0000313" key="3">
    <source>
        <dbReference type="EMBL" id="DAE03770.1"/>
    </source>
</evidence>
<dbReference type="InterPro" id="IPR036638">
    <property type="entry name" value="HLH_DNA-bd_sf"/>
</dbReference>
<dbReference type="CDD" id="cd00093">
    <property type="entry name" value="HTH_XRE"/>
    <property type="match status" value="1"/>
</dbReference>
<accession>A0A8S5P9W3</accession>
<dbReference type="InterPro" id="IPR010982">
    <property type="entry name" value="Lambda_DNA-bd_dom_sf"/>
</dbReference>